<sequence length="142" mass="15399">MAQKPSVKQLQDGVLITLSKPNDNAVRTIRLRVVTDNIIHVQASPLDSVSTKQSLMAVAPTGAAPKWQFKQKKGQGIVSTSALNATVSLPTGEIVFTDAKGRVILQERKNGGKLFKPVVVEGEKLYEIEQVFDSPPTRGFMA</sequence>
<accession>A0ABY4GA08</accession>
<dbReference type="SUPFAM" id="SSF74650">
    <property type="entry name" value="Galactose mutarotase-like"/>
    <property type="match status" value="1"/>
</dbReference>
<dbReference type="Gene3D" id="2.60.40.1760">
    <property type="entry name" value="glycosyl hydrolase (family 31)"/>
    <property type="match status" value="1"/>
</dbReference>
<protein>
    <submittedName>
        <fullName evidence="1">DUF4968 domain-containing protein</fullName>
    </submittedName>
</protein>
<name>A0ABY4GA08_9BACT</name>
<dbReference type="Proteomes" id="UP000830401">
    <property type="component" value="Chromosome"/>
</dbReference>
<evidence type="ECO:0000313" key="2">
    <source>
        <dbReference type="Proteomes" id="UP000830401"/>
    </source>
</evidence>
<evidence type="ECO:0000313" key="1">
    <source>
        <dbReference type="EMBL" id="UOQ67591.1"/>
    </source>
</evidence>
<dbReference type="EMBL" id="CP095061">
    <property type="protein sequence ID" value="UOQ67591.1"/>
    <property type="molecule type" value="Genomic_DNA"/>
</dbReference>
<gene>
    <name evidence="1" type="ORF">MUN86_06900</name>
</gene>
<proteinExistence type="predicted"/>
<dbReference type="InterPro" id="IPR011013">
    <property type="entry name" value="Gal_mutarotase_sf_dom"/>
</dbReference>
<reference evidence="1" key="1">
    <citation type="submission" date="2022-04" db="EMBL/GenBank/DDBJ databases">
        <title>Hymenobacter sp. isolated from the air.</title>
        <authorList>
            <person name="Won M."/>
            <person name="Lee C.-M."/>
            <person name="Woen H.-Y."/>
            <person name="Kwon S.-W."/>
        </authorList>
    </citation>
    <scope>NUCLEOTIDE SEQUENCE</scope>
    <source>
        <strain evidence="1">5420S-77</strain>
    </source>
</reference>
<dbReference type="RefSeq" id="WP_245123364.1">
    <property type="nucleotide sequence ID" value="NZ_CP095061.1"/>
</dbReference>
<organism evidence="1 2">
    <name type="scientific">Hymenobacter volaticus</name>
    <dbReference type="NCBI Taxonomy" id="2932254"/>
    <lineage>
        <taxon>Bacteria</taxon>
        <taxon>Pseudomonadati</taxon>
        <taxon>Bacteroidota</taxon>
        <taxon>Cytophagia</taxon>
        <taxon>Cytophagales</taxon>
        <taxon>Hymenobacteraceae</taxon>
        <taxon>Hymenobacter</taxon>
    </lineage>
</organism>
<keyword evidence="2" id="KW-1185">Reference proteome</keyword>